<evidence type="ECO:0000256" key="8">
    <source>
        <dbReference type="SAM" id="Phobius"/>
    </source>
</evidence>
<dbReference type="Gene3D" id="1.20.1530.20">
    <property type="match status" value="1"/>
</dbReference>
<proteinExistence type="inferred from homology"/>
<feature type="transmembrane region" description="Helical" evidence="8">
    <location>
        <begin position="325"/>
        <end position="347"/>
    </location>
</feature>
<dbReference type="PANTHER" id="PTHR42751:SF6">
    <property type="entry name" value="CONSERVED INTEGRAL MEMBRANE TRANSPORT PROTEIN-RELATED"/>
    <property type="match status" value="1"/>
</dbReference>
<feature type="transmembrane region" description="Helical" evidence="8">
    <location>
        <begin position="116"/>
        <end position="137"/>
    </location>
</feature>
<evidence type="ECO:0000256" key="2">
    <source>
        <dbReference type="ARBA" id="ARBA00005551"/>
    </source>
</evidence>
<dbReference type="PANTHER" id="PTHR42751">
    <property type="entry name" value="SODIUM/HYDROGEN EXCHANGER FAMILY/TRKA DOMAIN PROTEIN"/>
    <property type="match status" value="1"/>
</dbReference>
<feature type="region of interest" description="Disordered" evidence="7">
    <location>
        <begin position="383"/>
        <end position="443"/>
    </location>
</feature>
<gene>
    <name evidence="10" type="ORF">HKK74_25930</name>
</gene>
<evidence type="ECO:0000313" key="11">
    <source>
        <dbReference type="Proteomes" id="UP000805614"/>
    </source>
</evidence>
<sequence>MHDFSILLLELGGVLLGLGLVGTLAARASISPIPLYLLAGLAFGVGGFLPLSASQEFIATGAEIGVILLLLTLGLEYTADELVGNLRRSAPAGLADLVLNATPGAVAALLLGWGPVAAVVLAGVTYVTSSGITAKVLSDLGWLGHRETPAVLSILVMEDLGMAVYLPLLTTLLAAGGVASGALSLGVAVAAVAVVLLVALRYGRQLEAFVSSPNDEVLLLKVLGLTILVAGIAQKLHVSAAVGAFLVGIALSGPIAHTARQLLSPLRDLFAAVFFVFFGLQTNPAHLAPVAGVAIALAVTGVVTKMATGYIAARRAGVGSMGRARAGAALIPRGEFSIVIAGLAVAADADAELATLAAAYVLALATIGPLAARAVEPVMKARLRRHKRRAGGAAKAMPSRPGDPGDPGDPGEPPESPGSPPSDAGDVGTANGRVTTPPDPEDR</sequence>
<protein>
    <submittedName>
        <fullName evidence="10">Cation:proton antiporter</fullName>
    </submittedName>
</protein>
<feature type="transmembrane region" description="Helical" evidence="8">
    <location>
        <begin position="240"/>
        <end position="257"/>
    </location>
</feature>
<evidence type="ECO:0000313" key="10">
    <source>
        <dbReference type="EMBL" id="MBC6468906.1"/>
    </source>
</evidence>
<keyword evidence="11" id="KW-1185">Reference proteome</keyword>
<keyword evidence="5 8" id="KW-1133">Transmembrane helix</keyword>
<feature type="transmembrane region" description="Helical" evidence="8">
    <location>
        <begin position="353"/>
        <end position="375"/>
    </location>
</feature>
<accession>A0ABR7LVT8</accession>
<feature type="transmembrane region" description="Helical" evidence="8">
    <location>
        <begin position="149"/>
        <end position="168"/>
    </location>
</feature>
<feature type="transmembrane region" description="Helical" evidence="8">
    <location>
        <begin position="293"/>
        <end position="313"/>
    </location>
</feature>
<keyword evidence="3" id="KW-0813">Transport</keyword>
<keyword evidence="6 8" id="KW-0472">Membrane</keyword>
<dbReference type="InterPro" id="IPR038770">
    <property type="entry name" value="Na+/solute_symporter_sf"/>
</dbReference>
<dbReference type="Proteomes" id="UP000805614">
    <property type="component" value="Unassembled WGS sequence"/>
</dbReference>
<evidence type="ECO:0000256" key="6">
    <source>
        <dbReference type="ARBA" id="ARBA00023136"/>
    </source>
</evidence>
<reference evidence="10 11" key="1">
    <citation type="submission" date="2020-06" db="EMBL/GenBank/DDBJ databases">
        <title>Actinomadura xiongansis sp. nov., isolated from soil of Baiyangdian.</title>
        <authorList>
            <person name="Zhang X."/>
        </authorList>
    </citation>
    <scope>NUCLEOTIDE SEQUENCE [LARGE SCALE GENOMIC DNA]</scope>
    <source>
        <strain evidence="10 11">HBUM206468</strain>
    </source>
</reference>
<evidence type="ECO:0000256" key="4">
    <source>
        <dbReference type="ARBA" id="ARBA00022692"/>
    </source>
</evidence>
<evidence type="ECO:0000256" key="3">
    <source>
        <dbReference type="ARBA" id="ARBA00022448"/>
    </source>
</evidence>
<feature type="transmembrane region" description="Helical" evidence="8">
    <location>
        <begin position="6"/>
        <end position="26"/>
    </location>
</feature>
<feature type="compositionally biased region" description="Low complexity" evidence="7">
    <location>
        <begin position="391"/>
        <end position="402"/>
    </location>
</feature>
<evidence type="ECO:0000256" key="7">
    <source>
        <dbReference type="SAM" id="MobiDB-lite"/>
    </source>
</evidence>
<feature type="transmembrane region" description="Helical" evidence="8">
    <location>
        <begin position="174"/>
        <end position="198"/>
    </location>
</feature>
<dbReference type="EMBL" id="JABVEC010000022">
    <property type="protein sequence ID" value="MBC6468906.1"/>
    <property type="molecule type" value="Genomic_DNA"/>
</dbReference>
<name>A0ABR7LVT8_9ACTN</name>
<evidence type="ECO:0000259" key="9">
    <source>
        <dbReference type="Pfam" id="PF00999"/>
    </source>
</evidence>
<evidence type="ECO:0000256" key="1">
    <source>
        <dbReference type="ARBA" id="ARBA00004141"/>
    </source>
</evidence>
<feature type="transmembrane region" description="Helical" evidence="8">
    <location>
        <begin position="269"/>
        <end position="287"/>
    </location>
</feature>
<comment type="subcellular location">
    <subcellularLocation>
        <location evidence="1">Membrane</location>
        <topology evidence="1">Multi-pass membrane protein</topology>
    </subcellularLocation>
</comment>
<dbReference type="InterPro" id="IPR006153">
    <property type="entry name" value="Cation/H_exchanger_TM"/>
</dbReference>
<organism evidence="10 11">
    <name type="scientific">Actinomadura alba</name>
    <dbReference type="NCBI Taxonomy" id="406431"/>
    <lineage>
        <taxon>Bacteria</taxon>
        <taxon>Bacillati</taxon>
        <taxon>Actinomycetota</taxon>
        <taxon>Actinomycetes</taxon>
        <taxon>Streptosporangiales</taxon>
        <taxon>Thermomonosporaceae</taxon>
        <taxon>Actinomadura</taxon>
    </lineage>
</organism>
<feature type="compositionally biased region" description="Pro residues" evidence="7">
    <location>
        <begin position="410"/>
        <end position="420"/>
    </location>
</feature>
<feature type="domain" description="Cation/H+ exchanger transmembrane" evidence="9">
    <location>
        <begin position="20"/>
        <end position="370"/>
    </location>
</feature>
<dbReference type="Pfam" id="PF00999">
    <property type="entry name" value="Na_H_Exchanger"/>
    <property type="match status" value="1"/>
</dbReference>
<keyword evidence="4 8" id="KW-0812">Transmembrane</keyword>
<feature type="transmembrane region" description="Helical" evidence="8">
    <location>
        <begin position="33"/>
        <end position="51"/>
    </location>
</feature>
<evidence type="ECO:0000256" key="5">
    <source>
        <dbReference type="ARBA" id="ARBA00022989"/>
    </source>
</evidence>
<comment type="similarity">
    <text evidence="2">Belongs to the monovalent cation:proton antiporter 2 (CPA2) transporter (TC 2.A.37) family.</text>
</comment>
<feature type="transmembrane region" description="Helical" evidence="8">
    <location>
        <begin position="218"/>
        <end position="234"/>
    </location>
</feature>
<feature type="transmembrane region" description="Helical" evidence="8">
    <location>
        <begin position="57"/>
        <end position="78"/>
    </location>
</feature>
<comment type="caution">
    <text evidence="10">The sequence shown here is derived from an EMBL/GenBank/DDBJ whole genome shotgun (WGS) entry which is preliminary data.</text>
</comment>
<dbReference type="RefSeq" id="WP_187245953.1">
    <property type="nucleotide sequence ID" value="NZ_BAAAOK010000001.1"/>
</dbReference>